<dbReference type="GO" id="GO:0000785">
    <property type="term" value="C:chromatin"/>
    <property type="evidence" value="ECO:0007669"/>
    <property type="project" value="TreeGrafter"/>
</dbReference>
<dbReference type="Proteomes" id="UP000525714">
    <property type="component" value="Unassembled WGS sequence"/>
</dbReference>
<keyword evidence="4" id="KW-0862">Zinc</keyword>
<reference evidence="8 9" key="1">
    <citation type="submission" date="2019-09" db="EMBL/GenBank/DDBJ databases">
        <title>Bird 10,000 Genomes (B10K) Project - Family phase.</title>
        <authorList>
            <person name="Zhang G."/>
        </authorList>
    </citation>
    <scope>NUCLEOTIDE SEQUENCE [LARGE SCALE GENOMIC DNA]</scope>
    <source>
        <strain evidence="8">B10K-DU-003-16</strain>
        <tissue evidence="8">Mixed tissue sample</tissue>
    </source>
</reference>
<evidence type="ECO:0000313" key="9">
    <source>
        <dbReference type="Proteomes" id="UP000525714"/>
    </source>
</evidence>
<keyword evidence="3 6" id="KW-0863">Zinc-finger</keyword>
<dbReference type="InterPro" id="IPR013087">
    <property type="entry name" value="Znf_C2H2_type"/>
</dbReference>
<dbReference type="PROSITE" id="PS50157">
    <property type="entry name" value="ZINC_FINGER_C2H2_2"/>
    <property type="match status" value="1"/>
</dbReference>
<keyword evidence="5" id="KW-0539">Nucleus</keyword>
<name>A0A7K5KFR0_9TYRA</name>
<dbReference type="GO" id="GO:0005667">
    <property type="term" value="C:transcription regulator complex"/>
    <property type="evidence" value="ECO:0007669"/>
    <property type="project" value="TreeGrafter"/>
</dbReference>
<dbReference type="EMBL" id="VYZC01000771">
    <property type="protein sequence ID" value="NWT05058.1"/>
    <property type="molecule type" value="Genomic_DNA"/>
</dbReference>
<evidence type="ECO:0000256" key="3">
    <source>
        <dbReference type="ARBA" id="ARBA00022771"/>
    </source>
</evidence>
<dbReference type="GO" id="GO:0031519">
    <property type="term" value="C:PcG protein complex"/>
    <property type="evidence" value="ECO:0007669"/>
    <property type="project" value="TreeGrafter"/>
</dbReference>
<keyword evidence="9" id="KW-1185">Reference proteome</keyword>
<comment type="caution">
    <text evidence="8">The sequence shown here is derived from an EMBL/GenBank/DDBJ whole genome shotgun (WGS) entry which is preliminary data.</text>
</comment>
<dbReference type="Gene3D" id="3.30.160.60">
    <property type="entry name" value="Classic Zinc Finger"/>
    <property type="match status" value="2"/>
</dbReference>
<dbReference type="AlphaFoldDB" id="A0A7K5KFR0"/>
<dbReference type="GO" id="GO:0000981">
    <property type="term" value="F:DNA-binding transcription factor activity, RNA polymerase II-specific"/>
    <property type="evidence" value="ECO:0007669"/>
    <property type="project" value="TreeGrafter"/>
</dbReference>
<feature type="domain" description="C2H2-type" evidence="7">
    <location>
        <begin position="19"/>
        <end position="48"/>
    </location>
</feature>
<sequence length="56" mass="6575">SFSQSSNLVVQQSLHTGEKPCKSLECRKSFSVNFILIRHQQIHTREWPYERPECGK</sequence>
<organism evidence="8 9">
    <name type="scientific">Mionectes macconnelli</name>
    <name type="common">McConnell's flycatcher</name>
    <dbReference type="NCBI Taxonomy" id="254557"/>
    <lineage>
        <taxon>Eukaryota</taxon>
        <taxon>Metazoa</taxon>
        <taxon>Chordata</taxon>
        <taxon>Craniata</taxon>
        <taxon>Vertebrata</taxon>
        <taxon>Euteleostomi</taxon>
        <taxon>Archelosauria</taxon>
        <taxon>Archosauria</taxon>
        <taxon>Dinosauria</taxon>
        <taxon>Saurischia</taxon>
        <taxon>Theropoda</taxon>
        <taxon>Coelurosauria</taxon>
        <taxon>Aves</taxon>
        <taxon>Neognathae</taxon>
        <taxon>Neoaves</taxon>
        <taxon>Telluraves</taxon>
        <taxon>Australaves</taxon>
        <taxon>Passeriformes</taxon>
        <taxon>Tyrannidae</taxon>
        <taxon>Mionectes</taxon>
    </lineage>
</organism>
<dbReference type="GO" id="GO:0008270">
    <property type="term" value="F:zinc ion binding"/>
    <property type="evidence" value="ECO:0007669"/>
    <property type="project" value="UniProtKB-KW"/>
</dbReference>
<proteinExistence type="predicted"/>
<dbReference type="SUPFAM" id="SSF57667">
    <property type="entry name" value="beta-beta-alpha zinc fingers"/>
    <property type="match status" value="1"/>
</dbReference>
<keyword evidence="2" id="KW-0677">Repeat</keyword>
<evidence type="ECO:0000256" key="4">
    <source>
        <dbReference type="ARBA" id="ARBA00022833"/>
    </source>
</evidence>
<dbReference type="PANTHER" id="PTHR14003">
    <property type="entry name" value="TRANSCRIPTIONAL REPRESSOR PROTEIN YY"/>
    <property type="match status" value="1"/>
</dbReference>
<evidence type="ECO:0000256" key="1">
    <source>
        <dbReference type="ARBA" id="ARBA00022723"/>
    </source>
</evidence>
<evidence type="ECO:0000256" key="5">
    <source>
        <dbReference type="ARBA" id="ARBA00023242"/>
    </source>
</evidence>
<dbReference type="PANTHER" id="PTHR14003:SF23">
    <property type="entry name" value="ZINC FINGER PROTEIN 143"/>
    <property type="match status" value="1"/>
</dbReference>
<evidence type="ECO:0000313" key="8">
    <source>
        <dbReference type="EMBL" id="NWT05058.1"/>
    </source>
</evidence>
<protein>
    <submittedName>
        <fullName evidence="8">ZN572 protein</fullName>
    </submittedName>
</protein>
<feature type="non-terminal residue" evidence="8">
    <location>
        <position position="1"/>
    </location>
</feature>
<feature type="non-terminal residue" evidence="8">
    <location>
        <position position="56"/>
    </location>
</feature>
<keyword evidence="1" id="KW-0479">Metal-binding</keyword>
<evidence type="ECO:0000256" key="2">
    <source>
        <dbReference type="ARBA" id="ARBA00022737"/>
    </source>
</evidence>
<dbReference type="PROSITE" id="PS00028">
    <property type="entry name" value="ZINC_FINGER_C2H2_1"/>
    <property type="match status" value="1"/>
</dbReference>
<accession>A0A7K5KFR0</accession>
<evidence type="ECO:0000259" key="7">
    <source>
        <dbReference type="PROSITE" id="PS50157"/>
    </source>
</evidence>
<dbReference type="GO" id="GO:0000978">
    <property type="term" value="F:RNA polymerase II cis-regulatory region sequence-specific DNA binding"/>
    <property type="evidence" value="ECO:0007669"/>
    <property type="project" value="TreeGrafter"/>
</dbReference>
<dbReference type="FunFam" id="3.30.160.60:FF:002343">
    <property type="entry name" value="Zinc finger protein 33A"/>
    <property type="match status" value="1"/>
</dbReference>
<dbReference type="InterPro" id="IPR036236">
    <property type="entry name" value="Znf_C2H2_sf"/>
</dbReference>
<evidence type="ECO:0000256" key="6">
    <source>
        <dbReference type="PROSITE-ProRule" id="PRU00042"/>
    </source>
</evidence>
<gene>
    <name evidence="8" type="primary">Znf572_0</name>
    <name evidence="8" type="ORF">MIOMAC_R02072</name>
</gene>